<proteinExistence type="predicted"/>
<dbReference type="RefSeq" id="WP_129017533.1">
    <property type="nucleotide sequence ID" value="NZ_SDDZ01000005.1"/>
</dbReference>
<name>A0A4Q0XGT2_9FLAO</name>
<evidence type="ECO:0000313" key="4">
    <source>
        <dbReference type="Proteomes" id="UP000289792"/>
    </source>
</evidence>
<feature type="signal peptide" evidence="1">
    <location>
        <begin position="1"/>
        <end position="24"/>
    </location>
</feature>
<evidence type="ECO:0000313" key="3">
    <source>
        <dbReference type="EMBL" id="RXJ49965.1"/>
    </source>
</evidence>
<dbReference type="OrthoDB" id="883203at2"/>
<dbReference type="EMBL" id="SDDZ01000005">
    <property type="protein sequence ID" value="RXJ49965.1"/>
    <property type="molecule type" value="Genomic_DNA"/>
</dbReference>
<organism evidence="3 4">
    <name type="scientific">Gelidibacter gilvus</name>
    <dbReference type="NCBI Taxonomy" id="59602"/>
    <lineage>
        <taxon>Bacteria</taxon>
        <taxon>Pseudomonadati</taxon>
        <taxon>Bacteroidota</taxon>
        <taxon>Flavobacteriia</taxon>
        <taxon>Flavobacteriales</taxon>
        <taxon>Flavobacteriaceae</taxon>
        <taxon>Gelidibacter</taxon>
    </lineage>
</organism>
<feature type="chain" id="PRO_5020564855" evidence="1">
    <location>
        <begin position="25"/>
        <end position="178"/>
    </location>
</feature>
<dbReference type="PANTHER" id="PTHR38593:SF1">
    <property type="entry name" value="BLR2558 PROTEIN"/>
    <property type="match status" value="1"/>
</dbReference>
<protein>
    <submittedName>
        <fullName evidence="3">DUF4142 domain-containing protein</fullName>
    </submittedName>
</protein>
<accession>A0A4Q0XGT2</accession>
<keyword evidence="4" id="KW-1185">Reference proteome</keyword>
<dbReference type="Proteomes" id="UP000289792">
    <property type="component" value="Unassembled WGS sequence"/>
</dbReference>
<dbReference type="InterPro" id="IPR025419">
    <property type="entry name" value="DUF4142"/>
</dbReference>
<comment type="caution">
    <text evidence="3">The sequence shown here is derived from an EMBL/GenBank/DDBJ whole genome shotgun (WGS) entry which is preliminary data.</text>
</comment>
<keyword evidence="1" id="KW-0732">Signal</keyword>
<gene>
    <name evidence="3" type="ORF">ESZ48_11005</name>
</gene>
<evidence type="ECO:0000259" key="2">
    <source>
        <dbReference type="Pfam" id="PF13628"/>
    </source>
</evidence>
<evidence type="ECO:0000256" key="1">
    <source>
        <dbReference type="SAM" id="SignalP"/>
    </source>
</evidence>
<dbReference type="AlphaFoldDB" id="A0A4Q0XGT2"/>
<dbReference type="PANTHER" id="PTHR38593">
    <property type="entry name" value="BLR2558 PROTEIN"/>
    <property type="match status" value="1"/>
</dbReference>
<reference evidence="3 4" key="1">
    <citation type="submission" date="2019-01" db="EMBL/GenBank/DDBJ databases">
        <title>Genome sequence of the Antarctic species Gelidibacter gilvus ACAM 158(T).</title>
        <authorList>
            <person name="Bowman J.P."/>
        </authorList>
    </citation>
    <scope>NUCLEOTIDE SEQUENCE [LARGE SCALE GENOMIC DNA]</scope>
    <source>
        <strain evidence="3 4">IC158</strain>
    </source>
</reference>
<feature type="domain" description="DUF4142" evidence="2">
    <location>
        <begin position="33"/>
        <end position="172"/>
    </location>
</feature>
<dbReference type="Pfam" id="PF13628">
    <property type="entry name" value="DUF4142"/>
    <property type="match status" value="1"/>
</dbReference>
<dbReference type="Gene3D" id="1.20.1260.10">
    <property type="match status" value="1"/>
</dbReference>
<sequence length="178" mass="19325">MKTIKFTSVALLFVAAMISTPIMAQNAITPELTDPEIASVAVTANQIDVDYGNIALNKTQNEDARKFAQTMIADHTSIIDQAVALANKLGVTPKDNAVTQSLTAGAEKMKNELNGKTGTVFDKAYIDNEVSYHEAVISTIKNVLIPQTQNAELKDLLQSVMPLLEHHLEMAKMAQSKL</sequence>
<dbReference type="InterPro" id="IPR012347">
    <property type="entry name" value="Ferritin-like"/>
</dbReference>